<feature type="transmembrane region" description="Helical" evidence="1">
    <location>
        <begin position="21"/>
        <end position="42"/>
    </location>
</feature>
<gene>
    <name evidence="2" type="ORF">FHP88_08255</name>
</gene>
<keyword evidence="1" id="KW-1133">Transmembrane helix</keyword>
<organism evidence="2 3">
    <name type="scientific">Sedimenticola selenatireducens</name>
    <dbReference type="NCBI Taxonomy" id="191960"/>
    <lineage>
        <taxon>Bacteria</taxon>
        <taxon>Pseudomonadati</taxon>
        <taxon>Pseudomonadota</taxon>
        <taxon>Gammaproteobacteria</taxon>
        <taxon>Chromatiales</taxon>
        <taxon>Sedimenticolaceae</taxon>
        <taxon>Sedimenticola</taxon>
    </lineage>
</organism>
<name>A0A558DWE7_9GAMM</name>
<keyword evidence="1" id="KW-0472">Membrane</keyword>
<dbReference type="OrthoDB" id="7057391at2"/>
<dbReference type="RefSeq" id="WP_144358566.1">
    <property type="nucleotide sequence ID" value="NZ_VMNH01000008.1"/>
</dbReference>
<dbReference type="Proteomes" id="UP000316649">
    <property type="component" value="Unassembled WGS sequence"/>
</dbReference>
<reference evidence="2 3" key="1">
    <citation type="submission" date="2019-07" db="EMBL/GenBank/DDBJ databases">
        <title>The pathways for chlorine oxyanion respiration interact through the shared metabolite chlorate.</title>
        <authorList>
            <person name="Barnum T.P."/>
            <person name="Cheng Y."/>
            <person name="Hill K.A."/>
            <person name="Lucas L.N."/>
            <person name="Carlson H.K."/>
            <person name="Coates J.D."/>
        </authorList>
    </citation>
    <scope>NUCLEOTIDE SEQUENCE [LARGE SCALE GENOMIC DNA]</scope>
    <source>
        <strain evidence="2 3">BK-1</strain>
    </source>
</reference>
<accession>A0A558DWE7</accession>
<evidence type="ECO:0000313" key="3">
    <source>
        <dbReference type="Proteomes" id="UP000316649"/>
    </source>
</evidence>
<protein>
    <submittedName>
        <fullName evidence="2">Uncharacterized protein</fullName>
    </submittedName>
</protein>
<evidence type="ECO:0000313" key="2">
    <source>
        <dbReference type="EMBL" id="TVO75476.1"/>
    </source>
</evidence>
<feature type="transmembrane region" description="Helical" evidence="1">
    <location>
        <begin position="214"/>
        <end position="235"/>
    </location>
</feature>
<comment type="caution">
    <text evidence="2">The sequence shown here is derived from an EMBL/GenBank/DDBJ whole genome shotgun (WGS) entry which is preliminary data.</text>
</comment>
<keyword evidence="3" id="KW-1185">Reference proteome</keyword>
<evidence type="ECO:0000256" key="1">
    <source>
        <dbReference type="SAM" id="Phobius"/>
    </source>
</evidence>
<proteinExistence type="predicted"/>
<sequence length="238" mass="27156">MSEKAESTPPKEKRSTYHHLRIHYGLVALLYTVGLFVAVRVLSLPESQANLVTLLSSGAILATFGSAIGAIGLIWQTDLHERVRLNVDILYRDILKQETPWRRWPFLPRSAKRKLLNGDRHELTLSNPEVPLDVGTHVLKTHLPTVVEDYFDLPLINNFWPLLRFRSSAHTVFGRKKKDEKNPETGLTPSDEYMAFECMLDIWSAIFKFRLSRYIIHFGSGITIFGSCMAGLYAVKFV</sequence>
<feature type="transmembrane region" description="Helical" evidence="1">
    <location>
        <begin position="54"/>
        <end position="75"/>
    </location>
</feature>
<dbReference type="AlphaFoldDB" id="A0A558DWE7"/>
<dbReference type="EMBL" id="VMNH01000008">
    <property type="protein sequence ID" value="TVO75476.1"/>
    <property type="molecule type" value="Genomic_DNA"/>
</dbReference>
<keyword evidence="1" id="KW-0812">Transmembrane</keyword>